<keyword evidence="6" id="KW-1185">Reference proteome</keyword>
<dbReference type="InterPro" id="IPR023210">
    <property type="entry name" value="NADP_OxRdtase_dom"/>
</dbReference>
<dbReference type="InterPro" id="IPR020471">
    <property type="entry name" value="AKR"/>
</dbReference>
<dbReference type="GO" id="GO:0016616">
    <property type="term" value="F:oxidoreductase activity, acting on the CH-OH group of donors, NAD or NADP as acceptor"/>
    <property type="evidence" value="ECO:0007669"/>
    <property type="project" value="UniProtKB-ARBA"/>
</dbReference>
<dbReference type="PANTHER" id="PTHR43827:SF3">
    <property type="entry name" value="NADP-DEPENDENT OXIDOREDUCTASE DOMAIN-CONTAINING PROTEIN"/>
    <property type="match status" value="1"/>
</dbReference>
<proteinExistence type="inferred from homology"/>
<protein>
    <submittedName>
        <fullName evidence="5">2,5-diketo-D-gluconic acid reductase B</fullName>
    </submittedName>
</protein>
<evidence type="ECO:0000313" key="5">
    <source>
        <dbReference type="EMBL" id="CQR49420.1"/>
    </source>
</evidence>
<reference evidence="6" key="1">
    <citation type="submission" date="2015-03" db="EMBL/GenBank/DDBJ databases">
        <authorList>
            <person name="Urmite Genomes"/>
        </authorList>
    </citation>
    <scope>NUCLEOTIDE SEQUENCE [LARGE SCALE GENOMIC DNA]</scope>
    <source>
        <strain evidence="6">Arc-Hr</strain>
    </source>
</reference>
<dbReference type="PROSITE" id="PS00798">
    <property type="entry name" value="ALDOKETO_REDUCTASE_1"/>
    <property type="match status" value="1"/>
</dbReference>
<organism evidence="5 6">
    <name type="scientific">Haloferax massiliensis</name>
    <dbReference type="NCBI Taxonomy" id="1476858"/>
    <lineage>
        <taxon>Archaea</taxon>
        <taxon>Methanobacteriati</taxon>
        <taxon>Methanobacteriota</taxon>
        <taxon>Stenosarchaea group</taxon>
        <taxon>Halobacteria</taxon>
        <taxon>Halobacteriales</taxon>
        <taxon>Haloferacaceae</taxon>
        <taxon>Haloferax</taxon>
    </lineage>
</organism>
<dbReference type="PRINTS" id="PR00069">
    <property type="entry name" value="ALDKETRDTASE"/>
</dbReference>
<dbReference type="OrthoDB" id="275427at2157"/>
<gene>
    <name evidence="5" type="primary">dkgB_1</name>
    <name evidence="5" type="ORF">BN996_00881</name>
</gene>
<comment type="similarity">
    <text evidence="1">Belongs to the aldo/keto reductase family.</text>
</comment>
<keyword evidence="2" id="KW-0521">NADP</keyword>
<sequence>MKDFPRLGFGTYKLEDRDECVEAVKTALDAGYRHVDTAQMYHNEEFVGEGLAESDVDVDDVFVATKLDTDNLGYDDVLETARESAEKLGVDTIDLLYVHWPLDSYDEDETLAALDELVEAGVIGRVGLSNFRPDQLESAIETLDAPVFAHQVEMHPMLQQTELREFAADRDHRLVAYSPIARNRVADEEVIVDIAEKHDASPAQVALAWLMEKGATPIPKAASPDHIRDNFAALDLDLDDEDVAAIDGLDSTHRIVDFDEAPWNRA</sequence>
<dbReference type="AlphaFoldDB" id="A0A0D6JPE3"/>
<keyword evidence="3" id="KW-0560">Oxidoreductase</keyword>
<accession>A0A0D6JPE3</accession>
<dbReference type="RefSeq" id="WP_089777350.1">
    <property type="nucleotide sequence ID" value="NZ_CABLRR010000002.1"/>
</dbReference>
<dbReference type="Gene3D" id="3.20.20.100">
    <property type="entry name" value="NADP-dependent oxidoreductase domain"/>
    <property type="match status" value="1"/>
</dbReference>
<evidence type="ECO:0000256" key="2">
    <source>
        <dbReference type="ARBA" id="ARBA00022857"/>
    </source>
</evidence>
<evidence type="ECO:0000259" key="4">
    <source>
        <dbReference type="Pfam" id="PF00248"/>
    </source>
</evidence>
<name>A0A0D6JPE3_9EURY</name>
<dbReference type="SUPFAM" id="SSF51430">
    <property type="entry name" value="NAD(P)-linked oxidoreductase"/>
    <property type="match status" value="1"/>
</dbReference>
<dbReference type="InterPro" id="IPR018170">
    <property type="entry name" value="Aldo/ket_reductase_CS"/>
</dbReference>
<dbReference type="PANTHER" id="PTHR43827">
    <property type="entry name" value="2,5-DIKETO-D-GLUCONIC ACID REDUCTASE"/>
    <property type="match status" value="1"/>
</dbReference>
<dbReference type="EMBL" id="CSTE01000002">
    <property type="protein sequence ID" value="CQR49420.1"/>
    <property type="molecule type" value="Genomic_DNA"/>
</dbReference>
<dbReference type="Pfam" id="PF00248">
    <property type="entry name" value="Aldo_ket_red"/>
    <property type="match status" value="1"/>
</dbReference>
<dbReference type="PIRSF" id="PIRSF000097">
    <property type="entry name" value="AKR"/>
    <property type="match status" value="1"/>
</dbReference>
<dbReference type="Proteomes" id="UP000198902">
    <property type="component" value="Unassembled WGS sequence"/>
</dbReference>
<evidence type="ECO:0000313" key="6">
    <source>
        <dbReference type="Proteomes" id="UP000198902"/>
    </source>
</evidence>
<evidence type="ECO:0000256" key="3">
    <source>
        <dbReference type="ARBA" id="ARBA00023002"/>
    </source>
</evidence>
<dbReference type="InterPro" id="IPR036812">
    <property type="entry name" value="NAD(P)_OxRdtase_dom_sf"/>
</dbReference>
<feature type="domain" description="NADP-dependent oxidoreductase" evidence="4">
    <location>
        <begin position="6"/>
        <end position="250"/>
    </location>
</feature>
<evidence type="ECO:0000256" key="1">
    <source>
        <dbReference type="ARBA" id="ARBA00007905"/>
    </source>
</evidence>